<dbReference type="EMBL" id="JBHRXJ010000021">
    <property type="protein sequence ID" value="MFC3530260.1"/>
    <property type="molecule type" value="Genomic_DNA"/>
</dbReference>
<comment type="caution">
    <text evidence="1">The sequence shown here is derived from an EMBL/GenBank/DDBJ whole genome shotgun (WGS) entry which is preliminary data.</text>
</comment>
<gene>
    <name evidence="1" type="ORF">ACFOMH_18985</name>
</gene>
<proteinExistence type="predicted"/>
<keyword evidence="2" id="KW-1185">Reference proteome</keyword>
<sequence length="142" mass="16401">MRFIKSTRHPFTDTSRKRAAIARKQKAEREAMPLFADQIAASQRSPDDVMQARAEAWAISQHQTRMRRAANWRKARREIDAMPPRMRQKVRAAWNGAPYPADPVYLLDFLHGLRVGRYSVDDLPFTPKPVNARGHSIGHERN</sequence>
<organism evidence="1 2">
    <name type="scientific">Paracoccus mangrovi</name>
    <dbReference type="NCBI Taxonomy" id="1715645"/>
    <lineage>
        <taxon>Bacteria</taxon>
        <taxon>Pseudomonadati</taxon>
        <taxon>Pseudomonadota</taxon>
        <taxon>Alphaproteobacteria</taxon>
        <taxon>Rhodobacterales</taxon>
        <taxon>Paracoccaceae</taxon>
        <taxon>Paracoccus</taxon>
    </lineage>
</organism>
<name>A0ABV7RC64_9RHOB</name>
<dbReference type="RefSeq" id="WP_377746468.1">
    <property type="nucleotide sequence ID" value="NZ_JBHRXJ010000021.1"/>
</dbReference>
<protein>
    <submittedName>
        <fullName evidence="1">Uncharacterized protein</fullName>
    </submittedName>
</protein>
<accession>A0ABV7RC64</accession>
<evidence type="ECO:0000313" key="1">
    <source>
        <dbReference type="EMBL" id="MFC3530260.1"/>
    </source>
</evidence>
<dbReference type="Proteomes" id="UP001595721">
    <property type="component" value="Unassembled WGS sequence"/>
</dbReference>
<reference evidence="2" key="1">
    <citation type="journal article" date="2019" name="Int. J. Syst. Evol. Microbiol.">
        <title>The Global Catalogue of Microorganisms (GCM) 10K type strain sequencing project: providing services to taxonomists for standard genome sequencing and annotation.</title>
        <authorList>
            <consortium name="The Broad Institute Genomics Platform"/>
            <consortium name="The Broad Institute Genome Sequencing Center for Infectious Disease"/>
            <person name="Wu L."/>
            <person name="Ma J."/>
        </authorList>
    </citation>
    <scope>NUCLEOTIDE SEQUENCE [LARGE SCALE GENOMIC DNA]</scope>
    <source>
        <strain evidence="2">KCTC 42899</strain>
    </source>
</reference>
<evidence type="ECO:0000313" key="2">
    <source>
        <dbReference type="Proteomes" id="UP001595721"/>
    </source>
</evidence>